<dbReference type="AlphaFoldDB" id="A0A2P2MZA8"/>
<proteinExistence type="predicted"/>
<name>A0A2P2MZA8_RHIMU</name>
<reference evidence="1" key="1">
    <citation type="submission" date="2018-02" db="EMBL/GenBank/DDBJ databases">
        <title>Rhizophora mucronata_Transcriptome.</title>
        <authorList>
            <person name="Meera S.P."/>
            <person name="Sreeshan A."/>
            <person name="Augustine A."/>
        </authorList>
    </citation>
    <scope>NUCLEOTIDE SEQUENCE</scope>
    <source>
        <tissue evidence="1">Leaf</tissue>
    </source>
</reference>
<dbReference type="EMBL" id="GGEC01055087">
    <property type="protein sequence ID" value="MBX35571.1"/>
    <property type="molecule type" value="Transcribed_RNA"/>
</dbReference>
<accession>A0A2P2MZA8</accession>
<organism evidence="1">
    <name type="scientific">Rhizophora mucronata</name>
    <name type="common">Asiatic mangrove</name>
    <dbReference type="NCBI Taxonomy" id="61149"/>
    <lineage>
        <taxon>Eukaryota</taxon>
        <taxon>Viridiplantae</taxon>
        <taxon>Streptophyta</taxon>
        <taxon>Embryophyta</taxon>
        <taxon>Tracheophyta</taxon>
        <taxon>Spermatophyta</taxon>
        <taxon>Magnoliopsida</taxon>
        <taxon>eudicotyledons</taxon>
        <taxon>Gunneridae</taxon>
        <taxon>Pentapetalae</taxon>
        <taxon>rosids</taxon>
        <taxon>fabids</taxon>
        <taxon>Malpighiales</taxon>
        <taxon>Rhizophoraceae</taxon>
        <taxon>Rhizophora</taxon>
    </lineage>
</organism>
<evidence type="ECO:0000313" key="1">
    <source>
        <dbReference type="EMBL" id="MBX35571.1"/>
    </source>
</evidence>
<sequence length="19" mass="2289">MQPDIMGQYPYTTLYHWSG</sequence>
<protein>
    <submittedName>
        <fullName evidence="1">Uncharacterized protein</fullName>
    </submittedName>
</protein>